<dbReference type="EMBL" id="JBAHYK010000013">
    <property type="protein sequence ID" value="KAL0581292.1"/>
    <property type="molecule type" value="Genomic_DNA"/>
</dbReference>
<protein>
    <recommendedName>
        <fullName evidence="3">S-adenosyl-L-methionine-dependent methyltransferase</fullName>
    </recommendedName>
</protein>
<dbReference type="PANTHER" id="PTHR45036">
    <property type="entry name" value="METHYLTRANSFERASE LIKE 7B"/>
    <property type="match status" value="1"/>
</dbReference>
<organism evidence="1 2">
    <name type="scientific">Marasmius crinis-equi</name>
    <dbReference type="NCBI Taxonomy" id="585013"/>
    <lineage>
        <taxon>Eukaryota</taxon>
        <taxon>Fungi</taxon>
        <taxon>Dikarya</taxon>
        <taxon>Basidiomycota</taxon>
        <taxon>Agaricomycotina</taxon>
        <taxon>Agaricomycetes</taxon>
        <taxon>Agaricomycetidae</taxon>
        <taxon>Agaricales</taxon>
        <taxon>Marasmiineae</taxon>
        <taxon>Marasmiaceae</taxon>
        <taxon>Marasmius</taxon>
    </lineage>
</organism>
<dbReference type="PANTHER" id="PTHR45036:SF1">
    <property type="entry name" value="METHYLTRANSFERASE LIKE 7A"/>
    <property type="match status" value="1"/>
</dbReference>
<dbReference type="SUPFAM" id="SSF53335">
    <property type="entry name" value="S-adenosyl-L-methionine-dependent methyltransferases"/>
    <property type="match status" value="1"/>
</dbReference>
<keyword evidence="2" id="KW-1185">Reference proteome</keyword>
<dbReference type="Proteomes" id="UP001465976">
    <property type="component" value="Unassembled WGS sequence"/>
</dbReference>
<evidence type="ECO:0000313" key="2">
    <source>
        <dbReference type="Proteomes" id="UP001465976"/>
    </source>
</evidence>
<dbReference type="InterPro" id="IPR029063">
    <property type="entry name" value="SAM-dependent_MTases_sf"/>
</dbReference>
<sequence>MANSVSLSLFLGITEALLLGLRLAFIPTLLDVLRNPLVIFRLSQTFMTHLWAGFSDGVDQNSRPMKEGPISTHSHGVVLDLGAVTRYIALEPNVRMHDKIRQAANASGFQEEDRSLVILGCGAEDLTTISDATTGGVDTLISVLTVCSIPDPKRLLTRLVENILKPGGNYIFYEHVRSPRDDVARWQKFYTPVWGVFFDGCRLNQPTDKWVEDMKTVDEKGKEVSMWSEGRCSIDPTANQVSLVWHVVGRFVKKATI</sequence>
<evidence type="ECO:0008006" key="3">
    <source>
        <dbReference type="Google" id="ProtNLM"/>
    </source>
</evidence>
<reference evidence="1 2" key="1">
    <citation type="submission" date="2024-02" db="EMBL/GenBank/DDBJ databases">
        <title>A draft genome for the cacao thread blight pathogen Marasmius crinis-equi.</title>
        <authorList>
            <person name="Cohen S.P."/>
            <person name="Baruah I.K."/>
            <person name="Amoako-Attah I."/>
            <person name="Bukari Y."/>
            <person name="Meinhardt L.W."/>
            <person name="Bailey B.A."/>
        </authorList>
    </citation>
    <scope>NUCLEOTIDE SEQUENCE [LARGE SCALE GENOMIC DNA]</scope>
    <source>
        <strain evidence="1 2">GH-76</strain>
    </source>
</reference>
<name>A0ABR3G132_9AGAR</name>
<proteinExistence type="predicted"/>
<evidence type="ECO:0000313" key="1">
    <source>
        <dbReference type="EMBL" id="KAL0581292.1"/>
    </source>
</evidence>
<gene>
    <name evidence="1" type="ORF">V5O48_000775</name>
</gene>
<dbReference type="InterPro" id="IPR052356">
    <property type="entry name" value="Thiol_S-MT"/>
</dbReference>
<comment type="caution">
    <text evidence="1">The sequence shown here is derived from an EMBL/GenBank/DDBJ whole genome shotgun (WGS) entry which is preliminary data.</text>
</comment>
<accession>A0ABR3G132</accession>
<dbReference type="Gene3D" id="3.40.50.150">
    <property type="entry name" value="Vaccinia Virus protein VP39"/>
    <property type="match status" value="1"/>
</dbReference>